<evidence type="ECO:0000313" key="2">
    <source>
        <dbReference type="Proteomes" id="UP000253772"/>
    </source>
</evidence>
<dbReference type="Proteomes" id="UP000253772">
    <property type="component" value="Chromosome c1"/>
</dbReference>
<dbReference type="OrthoDB" id="4217949at2"/>
<dbReference type="RefSeq" id="WP_111733366.1">
    <property type="nucleotide sequence ID" value="NZ_CP037900.1"/>
</dbReference>
<gene>
    <name evidence="1" type="ORF">DDF84_002400</name>
</gene>
<reference evidence="1 2" key="1">
    <citation type="submission" date="2019-03" db="EMBL/GenBank/DDBJ databases">
        <title>Comparative insights into the high quality Complete genome sequence of highly metal resistant Cupriavidus metallidurans strain BS1 isolated from a gold-copper mine.</title>
        <authorList>
            <person name="Mazhar H.S."/>
            <person name="Rensing C."/>
        </authorList>
    </citation>
    <scope>NUCLEOTIDE SEQUENCE [LARGE SCALE GENOMIC DNA]</scope>
    <source>
        <strain evidence="1 2">BS1</strain>
    </source>
</reference>
<sequence>MTEEDLLVVQKEICPLIEKGDIALLLGAGFSYGNKSINGTIPTGDGLRDALLERCDTKAGPKTTLKDAYTYAAKRIANFNGYLKNFFTVQRVEPWQERMFQYAWNRIYTTNIDNVLNVAYTTCHAKGLSSGDFEFFNYRDQASAENVIGSIPVVSIHGTIADIESGFIFSNLEYAIASTKTFDWHNELAKRMLMGGLIVIGNHWMNRISIRISRVAPRLTVTLKRRSKTGLSCQIRTRSNGKIILKLAIT</sequence>
<protein>
    <recommendedName>
        <fullName evidence="3">SIR2-like domain-containing protein</fullName>
    </recommendedName>
</protein>
<accession>A0A482IKF6</accession>
<evidence type="ECO:0000313" key="1">
    <source>
        <dbReference type="EMBL" id="QBP08672.1"/>
    </source>
</evidence>
<organism evidence="1 2">
    <name type="scientific">Cupriavidus metallidurans</name>
    <dbReference type="NCBI Taxonomy" id="119219"/>
    <lineage>
        <taxon>Bacteria</taxon>
        <taxon>Pseudomonadati</taxon>
        <taxon>Pseudomonadota</taxon>
        <taxon>Betaproteobacteria</taxon>
        <taxon>Burkholderiales</taxon>
        <taxon>Burkholderiaceae</taxon>
        <taxon>Cupriavidus</taxon>
    </lineage>
</organism>
<evidence type="ECO:0008006" key="3">
    <source>
        <dbReference type="Google" id="ProtNLM"/>
    </source>
</evidence>
<dbReference type="EMBL" id="CP037900">
    <property type="protein sequence ID" value="QBP08672.1"/>
    <property type="molecule type" value="Genomic_DNA"/>
</dbReference>
<name>A0A482IKF6_9BURK</name>
<dbReference type="AlphaFoldDB" id="A0A482IKF6"/>
<proteinExistence type="predicted"/>